<feature type="chain" id="PRO_5042992595" description="RRM domain-containing protein" evidence="10">
    <location>
        <begin position="31"/>
        <end position="969"/>
    </location>
</feature>
<keyword evidence="13" id="KW-1185">Reference proteome</keyword>
<comment type="subcellular location">
    <subcellularLocation>
        <location evidence="1">Nucleus</location>
    </subcellularLocation>
</comment>
<comment type="function">
    <text evidence="6">Heterogeneous nuclear ribonucleoprotein (hnRNP)-protein binding the poly(A) tail of mRNA and probably involved in some steps of pre-mRNA maturation.</text>
</comment>
<feature type="domain" description="RRM" evidence="11">
    <location>
        <begin position="620"/>
        <end position="700"/>
    </location>
</feature>
<keyword evidence="2" id="KW-0507">mRNA processing</keyword>
<gene>
    <name evidence="12" type="ORF">SAY86_027856</name>
</gene>
<protein>
    <recommendedName>
        <fullName evidence="11">RRM domain-containing protein</fullName>
    </recommendedName>
</protein>
<dbReference type="PANTHER" id="PTHR31354">
    <property type="entry name" value="OS01G0793500 PROTEIN"/>
    <property type="match status" value="1"/>
</dbReference>
<evidence type="ECO:0000259" key="11">
    <source>
        <dbReference type="PROSITE" id="PS50102"/>
    </source>
</evidence>
<proteinExistence type="inferred from homology"/>
<dbReference type="Pfam" id="PF00076">
    <property type="entry name" value="RRM_1"/>
    <property type="match status" value="3"/>
</dbReference>
<evidence type="ECO:0000313" key="13">
    <source>
        <dbReference type="Proteomes" id="UP001346149"/>
    </source>
</evidence>
<reference evidence="12 13" key="1">
    <citation type="journal article" date="2023" name="Hortic Res">
        <title>Pangenome of water caltrop reveals structural variations and asymmetric subgenome divergence after allopolyploidization.</title>
        <authorList>
            <person name="Zhang X."/>
            <person name="Chen Y."/>
            <person name="Wang L."/>
            <person name="Yuan Y."/>
            <person name="Fang M."/>
            <person name="Shi L."/>
            <person name="Lu R."/>
            <person name="Comes H.P."/>
            <person name="Ma Y."/>
            <person name="Chen Y."/>
            <person name="Huang G."/>
            <person name="Zhou Y."/>
            <person name="Zheng Z."/>
            <person name="Qiu Y."/>
        </authorList>
    </citation>
    <scope>NUCLEOTIDE SEQUENCE [LARGE SCALE GENOMIC DNA]</scope>
    <source>
        <strain evidence="12">F231</strain>
    </source>
</reference>
<evidence type="ECO:0000256" key="6">
    <source>
        <dbReference type="ARBA" id="ARBA00057395"/>
    </source>
</evidence>
<dbReference type="Proteomes" id="UP001346149">
    <property type="component" value="Unassembled WGS sequence"/>
</dbReference>
<dbReference type="GO" id="GO:0005634">
    <property type="term" value="C:nucleus"/>
    <property type="evidence" value="ECO:0007669"/>
    <property type="project" value="UniProtKB-SubCell"/>
</dbReference>
<organism evidence="12 13">
    <name type="scientific">Trapa natans</name>
    <name type="common">Water chestnut</name>
    <dbReference type="NCBI Taxonomy" id="22666"/>
    <lineage>
        <taxon>Eukaryota</taxon>
        <taxon>Viridiplantae</taxon>
        <taxon>Streptophyta</taxon>
        <taxon>Embryophyta</taxon>
        <taxon>Tracheophyta</taxon>
        <taxon>Spermatophyta</taxon>
        <taxon>Magnoliopsida</taxon>
        <taxon>eudicotyledons</taxon>
        <taxon>Gunneridae</taxon>
        <taxon>Pentapetalae</taxon>
        <taxon>rosids</taxon>
        <taxon>malvids</taxon>
        <taxon>Myrtales</taxon>
        <taxon>Lythraceae</taxon>
        <taxon>Trapa</taxon>
    </lineage>
</organism>
<dbReference type="CDD" id="cd12345">
    <property type="entry name" value="RRM2_SECp43_like"/>
    <property type="match status" value="1"/>
</dbReference>
<evidence type="ECO:0000256" key="9">
    <source>
        <dbReference type="SAM" id="MobiDB-lite"/>
    </source>
</evidence>
<dbReference type="AlphaFoldDB" id="A0AAN7RBN6"/>
<dbReference type="GO" id="GO:0006397">
    <property type="term" value="P:mRNA processing"/>
    <property type="evidence" value="ECO:0007669"/>
    <property type="project" value="UniProtKB-KW"/>
</dbReference>
<dbReference type="CDD" id="cd12344">
    <property type="entry name" value="RRM1_SECp43_like"/>
    <property type="match status" value="1"/>
</dbReference>
<evidence type="ECO:0000256" key="2">
    <source>
        <dbReference type="ARBA" id="ARBA00022664"/>
    </source>
</evidence>
<name>A0AAN7RBN6_TRANT</name>
<keyword evidence="5" id="KW-0539">Nucleus</keyword>
<dbReference type="InterPro" id="IPR035979">
    <property type="entry name" value="RBD_domain_sf"/>
</dbReference>
<evidence type="ECO:0000256" key="4">
    <source>
        <dbReference type="ARBA" id="ARBA00022884"/>
    </source>
</evidence>
<evidence type="ECO:0000256" key="8">
    <source>
        <dbReference type="PROSITE-ProRule" id="PRU00176"/>
    </source>
</evidence>
<evidence type="ECO:0000256" key="1">
    <source>
        <dbReference type="ARBA" id="ARBA00004123"/>
    </source>
</evidence>
<dbReference type="EMBL" id="JAXQNO010000006">
    <property type="protein sequence ID" value="KAK4795530.1"/>
    <property type="molecule type" value="Genomic_DNA"/>
</dbReference>
<evidence type="ECO:0000313" key="12">
    <source>
        <dbReference type="EMBL" id="KAK4795530.1"/>
    </source>
</evidence>
<dbReference type="SMART" id="SM00360">
    <property type="entry name" value="RRM"/>
    <property type="match status" value="3"/>
</dbReference>
<evidence type="ECO:0000256" key="3">
    <source>
        <dbReference type="ARBA" id="ARBA00022737"/>
    </source>
</evidence>
<dbReference type="SUPFAM" id="SSF54928">
    <property type="entry name" value="RNA-binding domain, RBD"/>
    <property type="match status" value="2"/>
</dbReference>
<dbReference type="FunFam" id="3.30.70.330:FF:000405">
    <property type="entry name" value="polyadenylate-binding protein RBP45"/>
    <property type="match status" value="1"/>
</dbReference>
<dbReference type="InterPro" id="IPR012677">
    <property type="entry name" value="Nucleotide-bd_a/b_plait_sf"/>
</dbReference>
<keyword evidence="4 8" id="KW-0694">RNA-binding</keyword>
<dbReference type="InterPro" id="IPR000504">
    <property type="entry name" value="RRM_dom"/>
</dbReference>
<dbReference type="PROSITE" id="PS50102">
    <property type="entry name" value="RRM"/>
    <property type="match status" value="3"/>
</dbReference>
<evidence type="ECO:0000256" key="7">
    <source>
        <dbReference type="ARBA" id="ARBA00061708"/>
    </source>
</evidence>
<keyword evidence="3" id="KW-0677">Repeat</keyword>
<accession>A0AAN7RBN6</accession>
<feature type="domain" description="RRM" evidence="11">
    <location>
        <begin position="821"/>
        <end position="893"/>
    </location>
</feature>
<dbReference type="FunFam" id="3.30.70.330:FF:000103">
    <property type="entry name" value="Polyadenylate-binding protein RBP47B"/>
    <property type="match status" value="1"/>
</dbReference>
<dbReference type="Gene3D" id="3.90.1720.10">
    <property type="entry name" value="endopeptidase domain like (from Nostoc punctiforme)"/>
    <property type="match status" value="1"/>
</dbReference>
<comment type="caution">
    <text evidence="12">The sequence shown here is derived from an EMBL/GenBank/DDBJ whole genome shotgun (WGS) entry which is preliminary data.</text>
</comment>
<comment type="similarity">
    <text evidence="7">Belongs to the polyadenylate-binding RBP45 family.</text>
</comment>
<feature type="signal peptide" evidence="10">
    <location>
        <begin position="1"/>
        <end position="30"/>
    </location>
</feature>
<dbReference type="GO" id="GO:0003729">
    <property type="term" value="F:mRNA binding"/>
    <property type="evidence" value="ECO:0007669"/>
    <property type="project" value="UniProtKB-ARBA"/>
</dbReference>
<feature type="region of interest" description="Disordered" evidence="9">
    <location>
        <begin position="791"/>
        <end position="816"/>
    </location>
</feature>
<feature type="domain" description="RRM" evidence="11">
    <location>
        <begin position="713"/>
        <end position="792"/>
    </location>
</feature>
<dbReference type="PANTHER" id="PTHR31354:SF2">
    <property type="entry name" value="OS01G0793500 PROTEIN"/>
    <property type="match status" value="1"/>
</dbReference>
<evidence type="ECO:0000256" key="5">
    <source>
        <dbReference type="ARBA" id="ARBA00023242"/>
    </source>
</evidence>
<sequence length="969" mass="108465">MAFSSSSSSSLLFVFLFLAVLSPHAPNSRAASLPLHPRDVLPLLPRQIAWPVLSRLRGAVDLLPSFVGAASETSGDDTNLSWKGACFYNNMAWIEFHNKTGSEFGGGTVHIEVSKAHSWTCMDLYVFATPYRVTWDYYFLSREHTLEIKEWEGKAEFEYVKSRGVSIFLMEAGMLGTLQALWDVFPLFTNTGWGESSNIGFLKKHMGASFVQRPQPWVTNVSADEIHSGDFLAISKIRGRWGGFETLEKWVSGAYAGHTAVCLRDSEGKLWVGESGHENEQGEDIIAILPWDEWWEFELKKDDSNPHIALLPLHPDIRAKFNETAAWEYAKSVDGKPYGYHNMIFSWIDTIDGNYPPPLDAHLGLELPDILVETERRSSTFDELLTIPEQDDWLYTDGKSTSCVAFVLEVYKEAGLFDPIGDSIQVTEFTIKDAYSLRFFESNAERLPEWCKEGDDVKLPFCQIRGKYRMELPGYNTVDPYPHMNERKIVKEFSKPSAAGRLIQVSISTRLCPSSEPDISIFSQSASALGFSLRSRVSFCSNTMMPQPATGVAPNAQAQPPMQQYPHQQQWMMMMQQQQQQQAAQPMPPPVGWTPQPIPPPVPAQMQQYPAAPYGAEEIKSLWIGDLQPHMDENYLVNCFAHTGEVLSAKVIRNKQTGLPEGYGFIEFTTRAAADRILQTYNGSLMPNSDQNFRMNWATLGPGERRQDDGPEYTIFVGDLAADVTDYVLQETFKAVYSSVKGAKVVSDRMTGRSKGYGFVKFSEEAEQLRAMTEMNGSYCSSRPMRIGPAANKKIGSGQSYQNVSEQNGSGSHGENDLNNTTIFVGALDQSVTDDLLRQVFGQFGELHSVKIPAGKRCGFVHFVNRASAEQALQTLNGSVLGGQSIRLSWGRSPSNKQASAPEQTQWNSGYYGYSQGYGYMPPQDPNMYYGGAYSSYNYQQQPSVYQQQAPTYQQQPPYQHQQIALPPF</sequence>
<dbReference type="FunFam" id="3.30.70.330:FF:000236">
    <property type="entry name" value="Polyadenylate-binding protein RBP45C"/>
    <property type="match status" value="1"/>
</dbReference>
<dbReference type="Gene3D" id="3.30.70.330">
    <property type="match status" value="3"/>
</dbReference>
<evidence type="ECO:0000256" key="10">
    <source>
        <dbReference type="SAM" id="SignalP"/>
    </source>
</evidence>
<feature type="compositionally biased region" description="Polar residues" evidence="9">
    <location>
        <begin position="797"/>
        <end position="810"/>
    </location>
</feature>
<keyword evidence="10" id="KW-0732">Signal</keyword>